<evidence type="ECO:0000259" key="9">
    <source>
        <dbReference type="Pfam" id="PF01435"/>
    </source>
</evidence>
<dbReference type="InterPro" id="IPR051156">
    <property type="entry name" value="Mito/Outer_Membr_Metalloprot"/>
</dbReference>
<feature type="chain" id="PRO_5032455416" evidence="8">
    <location>
        <begin position="23"/>
        <end position="355"/>
    </location>
</feature>
<dbReference type="EMBL" id="CP063849">
    <property type="protein sequence ID" value="QOY90486.1"/>
    <property type="molecule type" value="Genomic_DNA"/>
</dbReference>
<comment type="cofactor">
    <cofactor evidence="6">
        <name>Zn(2+)</name>
        <dbReference type="ChEBI" id="CHEBI:29105"/>
    </cofactor>
    <text evidence="6">Binds 1 zinc ion per subunit.</text>
</comment>
<evidence type="ECO:0000256" key="6">
    <source>
        <dbReference type="RuleBase" id="RU003983"/>
    </source>
</evidence>
<dbReference type="Gene3D" id="3.30.2010.10">
    <property type="entry name" value="Metalloproteases ('zincins'), catalytic domain"/>
    <property type="match status" value="1"/>
</dbReference>
<dbReference type="InterPro" id="IPR001915">
    <property type="entry name" value="Peptidase_M48"/>
</dbReference>
<dbReference type="GO" id="GO:0004222">
    <property type="term" value="F:metalloendopeptidase activity"/>
    <property type="evidence" value="ECO:0007669"/>
    <property type="project" value="InterPro"/>
</dbReference>
<dbReference type="GO" id="GO:0046872">
    <property type="term" value="F:metal ion binding"/>
    <property type="evidence" value="ECO:0007669"/>
    <property type="project" value="UniProtKB-KW"/>
</dbReference>
<evidence type="ECO:0000256" key="7">
    <source>
        <dbReference type="SAM" id="MobiDB-lite"/>
    </source>
</evidence>
<evidence type="ECO:0000256" key="8">
    <source>
        <dbReference type="SAM" id="SignalP"/>
    </source>
</evidence>
<dbReference type="CDD" id="cd07333">
    <property type="entry name" value="M48C_bepA_like"/>
    <property type="match status" value="1"/>
</dbReference>
<feature type="region of interest" description="Disordered" evidence="7">
    <location>
        <begin position="23"/>
        <end position="56"/>
    </location>
</feature>
<evidence type="ECO:0000256" key="4">
    <source>
        <dbReference type="ARBA" id="ARBA00022833"/>
    </source>
</evidence>
<protein>
    <submittedName>
        <fullName evidence="10">M48 family metalloprotease</fullName>
    </submittedName>
</protein>
<dbReference type="AlphaFoldDB" id="A0A7S7SNE6"/>
<gene>
    <name evidence="10" type="ORF">IRI77_11195</name>
</gene>
<keyword evidence="11" id="KW-1185">Reference proteome</keyword>
<evidence type="ECO:0000256" key="1">
    <source>
        <dbReference type="ARBA" id="ARBA00022670"/>
    </source>
</evidence>
<evidence type="ECO:0000256" key="5">
    <source>
        <dbReference type="ARBA" id="ARBA00023049"/>
    </source>
</evidence>
<keyword evidence="2" id="KW-0479">Metal-binding</keyword>
<reference evidence="10 11" key="1">
    <citation type="submission" date="2020-10" db="EMBL/GenBank/DDBJ databases">
        <title>Complete genome sequence of Paludibaculum fermentans P105T, a facultatively anaerobic acidobacterium capable of dissimilatory Fe(III) reduction.</title>
        <authorList>
            <person name="Dedysh S.N."/>
            <person name="Beletsky A.V."/>
            <person name="Kulichevskaya I.S."/>
            <person name="Mardanov A.V."/>
            <person name="Ravin N.V."/>
        </authorList>
    </citation>
    <scope>NUCLEOTIDE SEQUENCE [LARGE SCALE GENOMIC DNA]</scope>
    <source>
        <strain evidence="10 11">P105</strain>
    </source>
</reference>
<feature type="region of interest" description="Disordered" evidence="7">
    <location>
        <begin position="303"/>
        <end position="355"/>
    </location>
</feature>
<dbReference type="Proteomes" id="UP000593892">
    <property type="component" value="Chromosome"/>
</dbReference>
<proteinExistence type="inferred from homology"/>
<keyword evidence="8" id="KW-0732">Signal</keyword>
<keyword evidence="3 6" id="KW-0378">Hydrolase</keyword>
<dbReference type="PANTHER" id="PTHR22726:SF1">
    <property type="entry name" value="METALLOENDOPEPTIDASE OMA1, MITOCHONDRIAL"/>
    <property type="match status" value="1"/>
</dbReference>
<accession>A0A7S7SNE6</accession>
<dbReference type="PANTHER" id="PTHR22726">
    <property type="entry name" value="METALLOENDOPEPTIDASE OMA1"/>
    <property type="match status" value="1"/>
</dbReference>
<feature type="domain" description="Peptidase M48" evidence="9">
    <location>
        <begin position="96"/>
        <end position="273"/>
    </location>
</feature>
<evidence type="ECO:0000256" key="2">
    <source>
        <dbReference type="ARBA" id="ARBA00022723"/>
    </source>
</evidence>
<comment type="similarity">
    <text evidence="6">Belongs to the peptidase M48 family.</text>
</comment>
<dbReference type="RefSeq" id="WP_194452149.1">
    <property type="nucleotide sequence ID" value="NZ_CP063849.1"/>
</dbReference>
<organism evidence="10 11">
    <name type="scientific">Paludibaculum fermentans</name>
    <dbReference type="NCBI Taxonomy" id="1473598"/>
    <lineage>
        <taxon>Bacteria</taxon>
        <taxon>Pseudomonadati</taxon>
        <taxon>Acidobacteriota</taxon>
        <taxon>Terriglobia</taxon>
        <taxon>Bryobacterales</taxon>
        <taxon>Bryobacteraceae</taxon>
        <taxon>Paludibaculum</taxon>
    </lineage>
</organism>
<dbReference type="KEGG" id="pfer:IRI77_11195"/>
<sequence>MIRRLPFTLPVLLGLIVPTVWADPPKTDDTKTDTTQADAKKPANKNKKKDPDAIGDRDVGKGMNWYSIEKEIAMGKQYAMEIERQAKIVDDPVIAEYVNRVGQNLVRNSDCKVPVTIKVIDTDEPNAMALPGGFFFVNTGLITLAENESEIAGVMGHEIAHIAARHGTKQATRGQLVNLATIPLIFMGGWTGYGIRQAVSLAIPLGFLQFSRAFESEADMLGLQYMYKAGYDPNGFVDFFERLESLNKRKPGAVSKIFSSHPPTGDRIVTAQKNISDLLKEKPEYVVTTSEFEDVKTRLMSMNNRRRVGSTPEDANRPTLRKAPGSGTDPIDGDGSDKKPTKEESDERPTLKRRN</sequence>
<dbReference type="GO" id="GO:0051603">
    <property type="term" value="P:proteolysis involved in protein catabolic process"/>
    <property type="evidence" value="ECO:0007669"/>
    <property type="project" value="TreeGrafter"/>
</dbReference>
<dbReference type="GO" id="GO:0016020">
    <property type="term" value="C:membrane"/>
    <property type="evidence" value="ECO:0007669"/>
    <property type="project" value="TreeGrafter"/>
</dbReference>
<dbReference type="Pfam" id="PF01435">
    <property type="entry name" value="Peptidase_M48"/>
    <property type="match status" value="1"/>
</dbReference>
<feature type="signal peptide" evidence="8">
    <location>
        <begin position="1"/>
        <end position="22"/>
    </location>
</feature>
<evidence type="ECO:0000256" key="3">
    <source>
        <dbReference type="ARBA" id="ARBA00022801"/>
    </source>
</evidence>
<feature type="compositionally biased region" description="Basic and acidic residues" evidence="7">
    <location>
        <begin position="335"/>
        <end position="355"/>
    </location>
</feature>
<evidence type="ECO:0000313" key="10">
    <source>
        <dbReference type="EMBL" id="QOY90486.1"/>
    </source>
</evidence>
<name>A0A7S7SNE6_PALFE</name>
<keyword evidence="5 6" id="KW-0482">Metalloprotease</keyword>
<evidence type="ECO:0000313" key="11">
    <source>
        <dbReference type="Proteomes" id="UP000593892"/>
    </source>
</evidence>
<keyword evidence="4 6" id="KW-0862">Zinc</keyword>
<keyword evidence="1 6" id="KW-0645">Protease</keyword>